<sequence length="1139" mass="125402">MYPVAHEVSEARFQEDTRMSHAPSPRISIDTTLSPTSPSQTGFPFPPTSPTSHRPSSSSRYAPRRGSNASTLSVTSVGGSLDTSHGSRRGSTVRESTHQNAISTLLHPPIVRTGLMPQTQPNTGYRAPTTRDIPPVTLTNIPHVAPETFRDYLARIGPLFDSFQRGRQEEGQQKGDREEDKHDRFAEALESRGSKDGSVSPTLRRQHSAATLSPVETPTPGGPRRRSSAQWRRGRNEPTPLNTIPNVYFEEDIHLENPRTFDIVSERAEIVRPPPGTVDKQANGAPQPPRKSLATNAILQEKLSWYMDTVEVHLINNISTASSGFFQALGSLKSLQNEAEESVAKIQGLREDLRRLDEEVAVRGLEVAAKKRKRANVAKLARATQQVEQVVSEVKRADNLVDEGEYEEAVEQMEKVGRLASGQPEPSAEGQQHDLIDLRSLKALQGLDSGLQELQYRIGAGFASRFTKILIDDLRQHVDRVPKENTLKRWSRQRGIPPTYMETDQQFRTALLSSLKGLGRAGHTAPATAAYREAVQKFMKELIRKNLPSSNDEDADSMVSTSTRGGAKLTQQEKSSILARNLRAMDAHDAEGLLMSVYTSVGEALRRVSTQTKVLLDVTSSMQPPPTNATSPISSPPKSPGLPPKSPEMFSLDAQLANGSAKANNPPRIAVHNTQQDVQEELSQALDMSSLLGQAVDTAQNQITRVLKVRNEQSIRLPQERFLRYFTLNRLFADECEAVSGRGSQALRGVINAQISGFVQVMGTSEAEKVAGILDSDDWNAKDFTEADEKVLQKVLGSMSRDPPEWTEGRKAIWEDIGYSPERASESAEVEAGDQAADTNGTSTPNTNGAVATGTKIASKPAYIDDNRFILVRSAIQLLPTLDHFLSLTATLPSMTSSISSALLEVLKTFNSRSTQLILGAGATRSAGLKNITTKHLALASQALSFVIALVPYMRECARRHLPSTGQTSILAEFDKTKRVYQDHQSGIHDKLVDIMTGTSQTHIKSLHTATYDKEGDDQEEDGEIDSPSPFIETLTKQTLTFHRVLSRHLSEFDVGLIMRRIAEQYREQWVTAFKAIEVKPNSATRRGTKRLVKDAETFRAKLEKLEGFKEVGEEVLEVVRGKVGLEGRKDEGEKAVKG</sequence>
<feature type="domain" description="Vacuolar protein sorting-associated protein 54 N-terminal" evidence="11">
    <location>
        <begin position="301"/>
        <end position="416"/>
    </location>
</feature>
<evidence type="ECO:0000313" key="12">
    <source>
        <dbReference type="EMBL" id="RMY48108.1"/>
    </source>
</evidence>
<feature type="compositionally biased region" description="Basic and acidic residues" evidence="9">
    <location>
        <begin position="7"/>
        <end position="19"/>
    </location>
</feature>
<gene>
    <name evidence="12" type="ORF">D0863_15470</name>
</gene>
<feature type="compositionally biased region" description="Polar residues" evidence="9">
    <location>
        <begin position="197"/>
        <end position="216"/>
    </location>
</feature>
<feature type="coiled-coil region" evidence="8">
    <location>
        <begin position="332"/>
        <end position="400"/>
    </location>
</feature>
<dbReference type="GO" id="GO:0015031">
    <property type="term" value="P:protein transport"/>
    <property type="evidence" value="ECO:0007669"/>
    <property type="project" value="UniProtKB-KW"/>
</dbReference>
<feature type="region of interest" description="Disordered" evidence="9">
    <location>
        <begin position="619"/>
        <end position="649"/>
    </location>
</feature>
<keyword evidence="5" id="KW-0653">Protein transport</keyword>
<dbReference type="Gene3D" id="6.10.250.860">
    <property type="match status" value="1"/>
</dbReference>
<evidence type="ECO:0000256" key="7">
    <source>
        <dbReference type="ARBA" id="ARBA00023054"/>
    </source>
</evidence>
<dbReference type="PANTHER" id="PTHR12965">
    <property type="entry name" value="VACUOLAR PROTEIN SORTING 54"/>
    <property type="match status" value="1"/>
</dbReference>
<comment type="similarity">
    <text evidence="2">Belongs to the VPS54 family.</text>
</comment>
<dbReference type="InterPro" id="IPR039745">
    <property type="entry name" value="Vps54"/>
</dbReference>
<dbReference type="PANTHER" id="PTHR12965:SF0">
    <property type="entry name" value="VACUOLAR PROTEIN SORTING-ASSOCIATED PROTEIN 54"/>
    <property type="match status" value="1"/>
</dbReference>
<dbReference type="GO" id="GO:0000938">
    <property type="term" value="C:GARP complex"/>
    <property type="evidence" value="ECO:0007669"/>
    <property type="project" value="InterPro"/>
</dbReference>
<feature type="compositionally biased region" description="Low complexity" evidence="9">
    <location>
        <begin position="34"/>
        <end position="43"/>
    </location>
</feature>
<dbReference type="GO" id="GO:0006896">
    <property type="term" value="P:Golgi to vacuole transport"/>
    <property type="evidence" value="ECO:0007669"/>
    <property type="project" value="TreeGrafter"/>
</dbReference>
<evidence type="ECO:0000259" key="11">
    <source>
        <dbReference type="Pfam" id="PF10475"/>
    </source>
</evidence>
<feature type="region of interest" description="Disordered" evidence="9">
    <location>
        <begin position="824"/>
        <end position="852"/>
    </location>
</feature>
<evidence type="ECO:0000256" key="5">
    <source>
        <dbReference type="ARBA" id="ARBA00022927"/>
    </source>
</evidence>
<dbReference type="GO" id="GO:0019905">
    <property type="term" value="F:syntaxin binding"/>
    <property type="evidence" value="ECO:0007669"/>
    <property type="project" value="TreeGrafter"/>
</dbReference>
<name>A0A3M7C7R2_HORWE</name>
<evidence type="ECO:0000256" key="3">
    <source>
        <dbReference type="ARBA" id="ARBA00017665"/>
    </source>
</evidence>
<dbReference type="GO" id="GO:0005829">
    <property type="term" value="C:cytosol"/>
    <property type="evidence" value="ECO:0007669"/>
    <property type="project" value="GOC"/>
</dbReference>
<feature type="region of interest" description="Disordered" evidence="9">
    <location>
        <begin position="1"/>
        <end position="103"/>
    </location>
</feature>
<dbReference type="OrthoDB" id="10259024at2759"/>
<keyword evidence="6" id="KW-0333">Golgi apparatus</keyword>
<feature type="compositionally biased region" description="Pro residues" evidence="9">
    <location>
        <begin position="634"/>
        <end position="646"/>
    </location>
</feature>
<dbReference type="Pfam" id="PF10475">
    <property type="entry name" value="Vps54_N"/>
    <property type="match status" value="1"/>
</dbReference>
<dbReference type="AlphaFoldDB" id="A0A3M7C7R2"/>
<evidence type="ECO:0000256" key="1">
    <source>
        <dbReference type="ARBA" id="ARBA00004601"/>
    </source>
</evidence>
<dbReference type="GO" id="GO:0042147">
    <property type="term" value="P:retrograde transport, endosome to Golgi"/>
    <property type="evidence" value="ECO:0007669"/>
    <property type="project" value="InterPro"/>
</dbReference>
<evidence type="ECO:0000256" key="6">
    <source>
        <dbReference type="ARBA" id="ARBA00023034"/>
    </source>
</evidence>
<feature type="compositionally biased region" description="Polar residues" evidence="9">
    <location>
        <begin position="68"/>
        <end position="103"/>
    </location>
</feature>
<evidence type="ECO:0000313" key="13">
    <source>
        <dbReference type="Proteomes" id="UP000269276"/>
    </source>
</evidence>
<feature type="compositionally biased region" description="Polar residues" evidence="9">
    <location>
        <begin position="558"/>
        <end position="572"/>
    </location>
</feature>
<evidence type="ECO:0000256" key="8">
    <source>
        <dbReference type="SAM" id="Coils"/>
    </source>
</evidence>
<dbReference type="InterPro" id="IPR019515">
    <property type="entry name" value="VPS54_N"/>
</dbReference>
<dbReference type="Pfam" id="PF07928">
    <property type="entry name" value="Vps54"/>
    <property type="match status" value="1"/>
</dbReference>
<comment type="caution">
    <text evidence="12">The sequence shown here is derived from an EMBL/GenBank/DDBJ whole genome shotgun (WGS) entry which is preliminary data.</text>
</comment>
<proteinExistence type="inferred from homology"/>
<evidence type="ECO:0000256" key="9">
    <source>
        <dbReference type="SAM" id="MobiDB-lite"/>
    </source>
</evidence>
<dbReference type="EMBL" id="QWIP01001229">
    <property type="protein sequence ID" value="RMY48108.1"/>
    <property type="molecule type" value="Genomic_DNA"/>
</dbReference>
<feature type="compositionally biased region" description="Polar residues" evidence="9">
    <location>
        <begin position="837"/>
        <end position="850"/>
    </location>
</feature>
<feature type="region of interest" description="Disordered" evidence="9">
    <location>
        <begin position="118"/>
        <end position="138"/>
    </location>
</feature>
<feature type="region of interest" description="Disordered" evidence="9">
    <location>
        <begin position="189"/>
        <end position="243"/>
    </location>
</feature>
<reference evidence="12 13" key="1">
    <citation type="journal article" date="2018" name="BMC Genomics">
        <title>Genomic evidence for intraspecific hybridization in a clonal and extremely halotolerant yeast.</title>
        <authorList>
            <person name="Gostincar C."/>
            <person name="Stajich J.E."/>
            <person name="Zupancic J."/>
            <person name="Zalar P."/>
            <person name="Gunde-Cimerman N."/>
        </authorList>
    </citation>
    <scope>NUCLEOTIDE SEQUENCE [LARGE SCALE GENOMIC DNA]</scope>
    <source>
        <strain evidence="12 13">EXF-2682</strain>
    </source>
</reference>
<feature type="compositionally biased region" description="Low complexity" evidence="9">
    <location>
        <begin position="50"/>
        <end position="67"/>
    </location>
</feature>
<feature type="domain" description="Vacuolar protein sorting-associated protein 54 C-terminal" evidence="10">
    <location>
        <begin position="867"/>
        <end position="997"/>
    </location>
</feature>
<accession>A0A3M7C7R2</accession>
<keyword evidence="7 8" id="KW-0175">Coiled coil</keyword>
<comment type="subcellular location">
    <subcellularLocation>
        <location evidence="1">Golgi apparatus</location>
        <location evidence="1">trans-Golgi network</location>
    </subcellularLocation>
</comment>
<evidence type="ECO:0000256" key="2">
    <source>
        <dbReference type="ARBA" id="ARBA00009150"/>
    </source>
</evidence>
<feature type="compositionally biased region" description="Basic and acidic residues" evidence="9">
    <location>
        <begin position="164"/>
        <end position="182"/>
    </location>
</feature>
<dbReference type="InterPro" id="IPR012501">
    <property type="entry name" value="Vps54_C"/>
</dbReference>
<feature type="region of interest" description="Disordered" evidence="9">
    <location>
        <begin position="163"/>
        <end position="182"/>
    </location>
</feature>
<evidence type="ECO:0000259" key="10">
    <source>
        <dbReference type="Pfam" id="PF07928"/>
    </source>
</evidence>
<feature type="region of interest" description="Disordered" evidence="9">
    <location>
        <begin position="547"/>
        <end position="572"/>
    </location>
</feature>
<keyword evidence="4" id="KW-0813">Transport</keyword>
<organism evidence="12 13">
    <name type="scientific">Hortaea werneckii</name>
    <name type="common">Black yeast</name>
    <name type="synonym">Cladosporium werneckii</name>
    <dbReference type="NCBI Taxonomy" id="91943"/>
    <lineage>
        <taxon>Eukaryota</taxon>
        <taxon>Fungi</taxon>
        <taxon>Dikarya</taxon>
        <taxon>Ascomycota</taxon>
        <taxon>Pezizomycotina</taxon>
        <taxon>Dothideomycetes</taxon>
        <taxon>Dothideomycetidae</taxon>
        <taxon>Mycosphaerellales</taxon>
        <taxon>Teratosphaeriaceae</taxon>
        <taxon>Hortaea</taxon>
    </lineage>
</organism>
<protein>
    <recommendedName>
        <fullName evidence="3">Vacuolar protein sorting-associated protein 54</fullName>
    </recommendedName>
</protein>
<evidence type="ECO:0000256" key="4">
    <source>
        <dbReference type="ARBA" id="ARBA00022448"/>
    </source>
</evidence>
<dbReference type="Proteomes" id="UP000269276">
    <property type="component" value="Unassembled WGS sequence"/>
</dbReference>